<feature type="compositionally biased region" description="Gly residues" evidence="1">
    <location>
        <begin position="8"/>
        <end position="20"/>
    </location>
</feature>
<feature type="transmembrane region" description="Helical" evidence="2">
    <location>
        <begin position="188"/>
        <end position="209"/>
    </location>
</feature>
<keyword evidence="4" id="KW-1185">Reference proteome</keyword>
<dbReference type="AlphaFoldDB" id="A0AAC9HPC1"/>
<feature type="transmembrane region" description="Helical" evidence="2">
    <location>
        <begin position="54"/>
        <end position="74"/>
    </location>
</feature>
<organism evidence="3 4">
    <name type="scientific">Actinoalloteichus hymeniacidonis</name>
    <dbReference type="NCBI Taxonomy" id="340345"/>
    <lineage>
        <taxon>Bacteria</taxon>
        <taxon>Bacillati</taxon>
        <taxon>Actinomycetota</taxon>
        <taxon>Actinomycetes</taxon>
        <taxon>Pseudonocardiales</taxon>
        <taxon>Pseudonocardiaceae</taxon>
        <taxon>Actinoalloteichus</taxon>
    </lineage>
</organism>
<reference evidence="4" key="1">
    <citation type="submission" date="2016-03" db="EMBL/GenBank/DDBJ databases">
        <title>Complete genome sequence of the type strain Actinoalloteichus hymeniacidonis DSM 45092.</title>
        <authorList>
            <person name="Schaffert L."/>
            <person name="Albersmeier A."/>
            <person name="Winkler A."/>
            <person name="Kalinowski J."/>
            <person name="Zotchev S."/>
            <person name="Ruckert C."/>
        </authorList>
    </citation>
    <scope>NUCLEOTIDE SEQUENCE [LARGE SCALE GENOMIC DNA]</scope>
    <source>
        <strain evidence="4">HPA177(T) (DSM 45092(T))</strain>
    </source>
</reference>
<protein>
    <submittedName>
        <fullName evidence="3">Uncharacterized protein</fullName>
    </submittedName>
</protein>
<evidence type="ECO:0000256" key="2">
    <source>
        <dbReference type="SAM" id="Phobius"/>
    </source>
</evidence>
<evidence type="ECO:0000313" key="3">
    <source>
        <dbReference type="EMBL" id="AOS63102.1"/>
    </source>
</evidence>
<feature type="region of interest" description="Disordered" evidence="1">
    <location>
        <begin position="1"/>
        <end position="48"/>
    </location>
</feature>
<evidence type="ECO:0000313" key="4">
    <source>
        <dbReference type="Proteomes" id="UP000095210"/>
    </source>
</evidence>
<keyword evidence="2" id="KW-0472">Membrane</keyword>
<dbReference type="KEGG" id="ahm:TL08_11440"/>
<sequence>MPPNTGAPGQGQHGGPGQYGGPVAPGTAYPTGQHQQPGTPTPPAGKQRYTRFNALPSALVVVGTIVAAIGVAALDWARGEPLLRVHELYRTALDQGILSGAWGNHLMVWYFGWGALVLVGLQGLYGATWTMGGVRGKVGTWIILCNSGKQLAQGRIAGSNTTAAVTAFAITVIHGLYIYRLFDGDFAAAEIGCWVTLLGSCLVTVGAGIGPRLPQRTPAQAPPRY</sequence>
<evidence type="ECO:0000256" key="1">
    <source>
        <dbReference type="SAM" id="MobiDB-lite"/>
    </source>
</evidence>
<feature type="transmembrane region" description="Helical" evidence="2">
    <location>
        <begin position="163"/>
        <end position="182"/>
    </location>
</feature>
<dbReference type="Proteomes" id="UP000095210">
    <property type="component" value="Chromosome"/>
</dbReference>
<dbReference type="EMBL" id="CP014859">
    <property type="protein sequence ID" value="AOS63102.1"/>
    <property type="molecule type" value="Genomic_DNA"/>
</dbReference>
<feature type="transmembrane region" description="Helical" evidence="2">
    <location>
        <begin position="107"/>
        <end position="127"/>
    </location>
</feature>
<keyword evidence="2" id="KW-0812">Transmembrane</keyword>
<name>A0AAC9HPC1_9PSEU</name>
<gene>
    <name evidence="3" type="ORF">TL08_11440</name>
</gene>
<accession>A0AAC9HPC1</accession>
<keyword evidence="2" id="KW-1133">Transmembrane helix</keyword>
<proteinExistence type="predicted"/>
<feature type="compositionally biased region" description="Low complexity" evidence="1">
    <location>
        <begin position="21"/>
        <end position="38"/>
    </location>
</feature>